<feature type="domain" description="Metallo-beta-lactamase" evidence="1">
    <location>
        <begin position="11"/>
        <end position="182"/>
    </location>
</feature>
<keyword evidence="2" id="KW-0378">Hydrolase</keyword>
<dbReference type="Pfam" id="PF12706">
    <property type="entry name" value="Lactamase_B_2"/>
    <property type="match status" value="1"/>
</dbReference>
<dbReference type="PANTHER" id="PTHR47619">
    <property type="entry name" value="METALLO-HYDROLASE YYCJ-RELATED"/>
    <property type="match status" value="1"/>
</dbReference>
<proteinExistence type="predicted"/>
<protein>
    <submittedName>
        <fullName evidence="2">MBL fold metallo-hydrolase</fullName>
    </submittedName>
</protein>
<name>A0A512B9T5_9BACT</name>
<dbReference type="GO" id="GO:0016787">
    <property type="term" value="F:hydrolase activity"/>
    <property type="evidence" value="ECO:0007669"/>
    <property type="project" value="UniProtKB-KW"/>
</dbReference>
<evidence type="ECO:0000259" key="1">
    <source>
        <dbReference type="SMART" id="SM00849"/>
    </source>
</evidence>
<dbReference type="OrthoDB" id="9781189at2"/>
<evidence type="ECO:0000313" key="3">
    <source>
        <dbReference type="Proteomes" id="UP000321513"/>
    </source>
</evidence>
<reference evidence="2 3" key="1">
    <citation type="submission" date="2019-07" db="EMBL/GenBank/DDBJ databases">
        <title>Whole genome shotgun sequence of Segetibacter aerophilus NBRC 106135.</title>
        <authorList>
            <person name="Hosoyama A."/>
            <person name="Uohara A."/>
            <person name="Ohji S."/>
            <person name="Ichikawa N."/>
        </authorList>
    </citation>
    <scope>NUCLEOTIDE SEQUENCE [LARGE SCALE GENOMIC DNA]</scope>
    <source>
        <strain evidence="2 3">NBRC 106135</strain>
    </source>
</reference>
<dbReference type="AlphaFoldDB" id="A0A512B9T5"/>
<accession>A0A512B9T5</accession>
<dbReference type="SUPFAM" id="SSF56281">
    <property type="entry name" value="Metallo-hydrolase/oxidoreductase"/>
    <property type="match status" value="1"/>
</dbReference>
<organism evidence="2 3">
    <name type="scientific">Segetibacter aerophilus</name>
    <dbReference type="NCBI Taxonomy" id="670293"/>
    <lineage>
        <taxon>Bacteria</taxon>
        <taxon>Pseudomonadati</taxon>
        <taxon>Bacteroidota</taxon>
        <taxon>Chitinophagia</taxon>
        <taxon>Chitinophagales</taxon>
        <taxon>Chitinophagaceae</taxon>
        <taxon>Segetibacter</taxon>
    </lineage>
</organism>
<dbReference type="SMART" id="SM00849">
    <property type="entry name" value="Lactamase_B"/>
    <property type="match status" value="1"/>
</dbReference>
<evidence type="ECO:0000313" key="2">
    <source>
        <dbReference type="EMBL" id="GEO08724.1"/>
    </source>
</evidence>
<dbReference type="EMBL" id="BJYT01000004">
    <property type="protein sequence ID" value="GEO08724.1"/>
    <property type="molecule type" value="Genomic_DNA"/>
</dbReference>
<sequence>MELKIIGSSSAGNSYILENNNEALLIELGVNFKLIKQALNFNIKKVAGCLVTHSHKDHCCAVADAMKAGLYVYSTADEFGAMGVEFSHRGVCITKNKSFRVGGFKVLPFDVKHDTPDPVGFLINHPDCGNVLFLTDTYYTPYTFRGLNNIIIECNYSQEIIDQKVREGASPEFLRNRVLKSHMHLATCKDVLKANDLKAVNNIVLIHLSDSNSDSAEFQNEIEKVTGKTVHVADAGVIIPFNKTPF</sequence>
<dbReference type="InterPro" id="IPR036866">
    <property type="entry name" value="RibonucZ/Hydroxyglut_hydro"/>
</dbReference>
<comment type="caution">
    <text evidence="2">The sequence shown here is derived from an EMBL/GenBank/DDBJ whole genome shotgun (WGS) entry which is preliminary data.</text>
</comment>
<dbReference type="InterPro" id="IPR052533">
    <property type="entry name" value="WalJ/YycJ-like"/>
</dbReference>
<dbReference type="Gene3D" id="3.60.15.10">
    <property type="entry name" value="Ribonuclease Z/Hydroxyacylglutathione hydrolase-like"/>
    <property type="match status" value="1"/>
</dbReference>
<dbReference type="InterPro" id="IPR001279">
    <property type="entry name" value="Metallo-B-lactamas"/>
</dbReference>
<gene>
    <name evidence="2" type="ORF">SAE01_12200</name>
</gene>
<dbReference type="Proteomes" id="UP000321513">
    <property type="component" value="Unassembled WGS sequence"/>
</dbReference>
<dbReference type="RefSeq" id="WP_147202792.1">
    <property type="nucleotide sequence ID" value="NZ_BJYT01000004.1"/>
</dbReference>
<dbReference type="PANTHER" id="PTHR47619:SF1">
    <property type="entry name" value="EXODEOXYRIBONUCLEASE WALJ"/>
    <property type="match status" value="1"/>
</dbReference>
<keyword evidence="3" id="KW-1185">Reference proteome</keyword>